<gene>
    <name evidence="1" type="ORF">VPAL9027_02185</name>
</gene>
<evidence type="ECO:0000313" key="1">
    <source>
        <dbReference type="EMBL" id="SJL84203.1"/>
    </source>
</evidence>
<evidence type="ECO:0000313" key="2">
    <source>
        <dbReference type="Proteomes" id="UP000189475"/>
    </source>
</evidence>
<dbReference type="STRING" id="1918946.VPAL9027_02185"/>
<name>A0A1R4B5M2_9VIBR</name>
<dbReference type="EMBL" id="FUFT01000005">
    <property type="protein sequence ID" value="SJL84203.1"/>
    <property type="molecule type" value="Genomic_DNA"/>
</dbReference>
<dbReference type="AlphaFoldDB" id="A0A1R4B5M2"/>
<proteinExistence type="predicted"/>
<reference evidence="1 2" key="1">
    <citation type="submission" date="2017-02" db="EMBL/GenBank/DDBJ databases">
        <authorList>
            <person name="Peterson S.W."/>
        </authorList>
    </citation>
    <scope>NUCLEOTIDE SEQUENCE [LARGE SCALE GENOMIC DNA]</scope>
    <source>
        <strain evidence="1 2">CECT 9027</strain>
    </source>
</reference>
<protein>
    <submittedName>
        <fullName evidence="1">Uncharacterized protein</fullName>
    </submittedName>
</protein>
<dbReference type="RefSeq" id="WP_077314589.1">
    <property type="nucleotide sequence ID" value="NZ_AP024888.1"/>
</dbReference>
<dbReference type="Proteomes" id="UP000189475">
    <property type="component" value="Unassembled WGS sequence"/>
</dbReference>
<keyword evidence="2" id="KW-1185">Reference proteome</keyword>
<accession>A0A1R4B5M2</accession>
<organism evidence="1 2">
    <name type="scientific">Vibrio palustris</name>
    <dbReference type="NCBI Taxonomy" id="1918946"/>
    <lineage>
        <taxon>Bacteria</taxon>
        <taxon>Pseudomonadati</taxon>
        <taxon>Pseudomonadota</taxon>
        <taxon>Gammaproteobacteria</taxon>
        <taxon>Vibrionales</taxon>
        <taxon>Vibrionaceae</taxon>
        <taxon>Vibrio</taxon>
    </lineage>
</organism>
<sequence length="236" mass="27834">MDQDPGEMLGNARKAFKEKRYVESLENYKLFYDNAIEIDRSYYGVRLSYCLGEWAELGTQYPDALTELIKLKESTLSDFEKNQSRQSFHEYSCICKVLNCDEDTFDQFLVVRETNIDLSHKVFRFVYEYCASNRKWDLCREYLGNGLKQYKRSLETFDHMMEFAAEKEGDLSESIYKDGIAAFKREVLWILDMLAYIDEPDEYNSAISKIETDLKERGHGQLYSEICETSPNKQRQ</sequence>
<dbReference type="OrthoDB" id="8772062at2"/>